<evidence type="ECO:0000256" key="4">
    <source>
        <dbReference type="ARBA" id="ARBA00023015"/>
    </source>
</evidence>
<keyword evidence="5" id="KW-0238">DNA-binding</keyword>
<evidence type="ECO:0000256" key="2">
    <source>
        <dbReference type="ARBA" id="ARBA00022723"/>
    </source>
</evidence>
<gene>
    <name evidence="10" type="ORF">F5Z01DRAFT_176075</name>
</gene>
<evidence type="ECO:0000256" key="7">
    <source>
        <dbReference type="ARBA" id="ARBA00023242"/>
    </source>
</evidence>
<dbReference type="CDD" id="cd00067">
    <property type="entry name" value="GAL4"/>
    <property type="match status" value="1"/>
</dbReference>
<evidence type="ECO:0000256" key="5">
    <source>
        <dbReference type="ARBA" id="ARBA00023125"/>
    </source>
</evidence>
<dbReference type="InterPro" id="IPR001138">
    <property type="entry name" value="Zn2Cys6_DnaBD"/>
</dbReference>
<dbReference type="AlphaFoldDB" id="A0A9P7ZJB3"/>
<dbReference type="Proteomes" id="UP000887229">
    <property type="component" value="Unassembled WGS sequence"/>
</dbReference>
<dbReference type="GO" id="GO:0008270">
    <property type="term" value="F:zinc ion binding"/>
    <property type="evidence" value="ECO:0007669"/>
    <property type="project" value="InterPro"/>
</dbReference>
<comment type="subcellular location">
    <subcellularLocation>
        <location evidence="1">Nucleus</location>
    </subcellularLocation>
</comment>
<dbReference type="GO" id="GO:0005634">
    <property type="term" value="C:nucleus"/>
    <property type="evidence" value="ECO:0007669"/>
    <property type="project" value="UniProtKB-SubCell"/>
</dbReference>
<dbReference type="SUPFAM" id="SSF57701">
    <property type="entry name" value="Zn2/Cys6 DNA-binding domain"/>
    <property type="match status" value="1"/>
</dbReference>
<evidence type="ECO:0000256" key="1">
    <source>
        <dbReference type="ARBA" id="ARBA00004123"/>
    </source>
</evidence>
<dbReference type="GO" id="GO:0003677">
    <property type="term" value="F:DNA binding"/>
    <property type="evidence" value="ECO:0007669"/>
    <property type="project" value="UniProtKB-KW"/>
</dbReference>
<name>A0A9P7ZJB3_9HYPO</name>
<dbReference type="GeneID" id="70288860"/>
<organism evidence="10 11">
    <name type="scientific">Emericellopsis atlantica</name>
    <dbReference type="NCBI Taxonomy" id="2614577"/>
    <lineage>
        <taxon>Eukaryota</taxon>
        <taxon>Fungi</taxon>
        <taxon>Dikarya</taxon>
        <taxon>Ascomycota</taxon>
        <taxon>Pezizomycotina</taxon>
        <taxon>Sordariomycetes</taxon>
        <taxon>Hypocreomycetidae</taxon>
        <taxon>Hypocreales</taxon>
        <taxon>Bionectriaceae</taxon>
        <taxon>Emericellopsis</taxon>
    </lineage>
</organism>
<keyword evidence="4" id="KW-0805">Transcription regulation</keyword>
<dbReference type="PROSITE" id="PS50048">
    <property type="entry name" value="ZN2_CY6_FUNGAL_2"/>
    <property type="match status" value="1"/>
</dbReference>
<dbReference type="SMART" id="SM00906">
    <property type="entry name" value="Fungal_trans"/>
    <property type="match status" value="1"/>
</dbReference>
<dbReference type="GO" id="GO:0000981">
    <property type="term" value="F:DNA-binding transcription factor activity, RNA polymerase II-specific"/>
    <property type="evidence" value="ECO:0007669"/>
    <property type="project" value="InterPro"/>
</dbReference>
<protein>
    <recommendedName>
        <fullName evidence="9">Zn(2)-C6 fungal-type domain-containing protein</fullName>
    </recommendedName>
</protein>
<evidence type="ECO:0000313" key="11">
    <source>
        <dbReference type="Proteomes" id="UP000887229"/>
    </source>
</evidence>
<comment type="caution">
    <text evidence="10">The sequence shown here is derived from an EMBL/GenBank/DDBJ whole genome shotgun (WGS) entry which is preliminary data.</text>
</comment>
<evidence type="ECO:0000256" key="8">
    <source>
        <dbReference type="SAM" id="MobiDB-lite"/>
    </source>
</evidence>
<proteinExistence type="predicted"/>
<keyword evidence="3" id="KW-0862">Zinc</keyword>
<evidence type="ECO:0000313" key="10">
    <source>
        <dbReference type="EMBL" id="KAG9253159.1"/>
    </source>
</evidence>
<dbReference type="InterPro" id="IPR036864">
    <property type="entry name" value="Zn2-C6_fun-type_DNA-bd_sf"/>
</dbReference>
<dbReference type="GO" id="GO:0006351">
    <property type="term" value="P:DNA-templated transcription"/>
    <property type="evidence" value="ECO:0007669"/>
    <property type="project" value="InterPro"/>
</dbReference>
<dbReference type="PANTHER" id="PTHR31668">
    <property type="entry name" value="GLUCOSE TRANSPORT TRANSCRIPTION REGULATOR RGT1-RELATED-RELATED"/>
    <property type="match status" value="1"/>
</dbReference>
<dbReference type="Gene3D" id="4.10.240.10">
    <property type="entry name" value="Zn(2)-C6 fungal-type DNA-binding domain"/>
    <property type="match status" value="1"/>
</dbReference>
<dbReference type="CDD" id="cd12148">
    <property type="entry name" value="fungal_TF_MHR"/>
    <property type="match status" value="1"/>
</dbReference>
<evidence type="ECO:0000256" key="6">
    <source>
        <dbReference type="ARBA" id="ARBA00023163"/>
    </source>
</evidence>
<dbReference type="RefSeq" id="XP_046117083.1">
    <property type="nucleotide sequence ID" value="XM_046257957.1"/>
</dbReference>
<feature type="region of interest" description="Disordered" evidence="8">
    <location>
        <begin position="255"/>
        <end position="283"/>
    </location>
</feature>
<keyword evidence="11" id="KW-1185">Reference proteome</keyword>
<dbReference type="OrthoDB" id="4132249at2759"/>
<evidence type="ECO:0000256" key="3">
    <source>
        <dbReference type="ARBA" id="ARBA00022833"/>
    </source>
</evidence>
<dbReference type="EMBL" id="MU251259">
    <property type="protein sequence ID" value="KAG9253159.1"/>
    <property type="molecule type" value="Genomic_DNA"/>
</dbReference>
<keyword evidence="2" id="KW-0479">Metal-binding</keyword>
<keyword evidence="6" id="KW-0804">Transcription</keyword>
<feature type="domain" description="Zn(2)-C6 fungal-type" evidence="9">
    <location>
        <begin position="22"/>
        <end position="51"/>
    </location>
</feature>
<feature type="compositionally biased region" description="Low complexity" evidence="8">
    <location>
        <begin position="77"/>
        <end position="86"/>
    </location>
</feature>
<accession>A0A9P7ZJB3</accession>
<keyword evidence="7" id="KW-0539">Nucleus</keyword>
<evidence type="ECO:0000259" key="9">
    <source>
        <dbReference type="PROSITE" id="PS50048"/>
    </source>
</evidence>
<dbReference type="PANTHER" id="PTHR31668:SF18">
    <property type="entry name" value="MALTOSE FERMENTATION REGULATORY PROTEIN MAL13-RELATED"/>
    <property type="match status" value="1"/>
</dbReference>
<feature type="region of interest" description="Disordered" evidence="8">
    <location>
        <begin position="56"/>
        <end position="92"/>
    </location>
</feature>
<dbReference type="InterPro" id="IPR007219">
    <property type="entry name" value="XnlR_reg_dom"/>
</dbReference>
<reference evidence="10" key="1">
    <citation type="journal article" date="2021" name="IMA Fungus">
        <title>Genomic characterization of three marine fungi, including Emericellopsis atlantica sp. nov. with signatures of a generalist lifestyle and marine biomass degradation.</title>
        <authorList>
            <person name="Hagestad O.C."/>
            <person name="Hou L."/>
            <person name="Andersen J.H."/>
            <person name="Hansen E.H."/>
            <person name="Altermark B."/>
            <person name="Li C."/>
            <person name="Kuhnert E."/>
            <person name="Cox R.J."/>
            <person name="Crous P.W."/>
            <person name="Spatafora J.W."/>
            <person name="Lail K."/>
            <person name="Amirebrahimi M."/>
            <person name="Lipzen A."/>
            <person name="Pangilinan J."/>
            <person name="Andreopoulos W."/>
            <person name="Hayes R.D."/>
            <person name="Ng V."/>
            <person name="Grigoriev I.V."/>
            <person name="Jackson S.A."/>
            <person name="Sutton T.D.S."/>
            <person name="Dobson A.D.W."/>
            <person name="Rama T."/>
        </authorList>
    </citation>
    <scope>NUCLEOTIDE SEQUENCE</scope>
    <source>
        <strain evidence="10">TS7</strain>
    </source>
</reference>
<feature type="compositionally biased region" description="Low complexity" evidence="8">
    <location>
        <begin position="258"/>
        <end position="282"/>
    </location>
</feature>
<dbReference type="PROSITE" id="PS00463">
    <property type="entry name" value="ZN2_CY6_FUNGAL_1"/>
    <property type="match status" value="1"/>
</dbReference>
<dbReference type="Pfam" id="PF04082">
    <property type="entry name" value="Fungal_trans"/>
    <property type="match status" value="1"/>
</dbReference>
<sequence>MASLTFSLRSSSEPLAPALRKACDRCRRRKTRCDGQPSCKTCLLVGVECSYRTVSKPVGRRPRKPRCSPQGPPPTTPSMTSQSPGPDNDATAQTWSVTWTSKQPEEESTRALFHPDVAAADFIADSQPYQEQFLLDDMPTSPWSSYPLLNFYSPSLNNSLLFDLFTDASTIETPSCIASSCNVVPPTPAAPSDDWRVPPSTFTPYTQLYFDRLYPVFPVLERHQLDSTASWDQYALASSLGAAITAQLNLVDPSTIHRPSSSSASSALRSSSSPPQQQQPLPGQVWTDHALQARQAWDYMSAPTESTIMTSFFLFVYYDNAKRPQKAGYYLREAIGFALALGLDDLDTYHDAASHDDQRRCRLFWLLFITERFYALQHRGSVLLRSTIPLPQVFTSPQPKLIYGFVSLVHLFKCVDDKFVSLWRTSRAVLTWGSPSASASVASVADDTGKAAWQGPLCDSVAGQSMEGELVEVQRLDIAVTQQWLHLLAWQLQDARAASRRVPFVVSRETLGVVTRADRQCLEAHGIGMEQKLFAIACCVSDVLQRSAELDRDAVSMGHQYLHGFMRVLSSFRNRESEYLQPLLARATKTLTAELSVPPTLTLPCESDVSGRGESGRPEHVDC</sequence>
<dbReference type="SMART" id="SM00066">
    <property type="entry name" value="GAL4"/>
    <property type="match status" value="1"/>
</dbReference>
<dbReference type="Pfam" id="PF00172">
    <property type="entry name" value="Zn_clus"/>
    <property type="match status" value="1"/>
</dbReference>
<dbReference type="InterPro" id="IPR050797">
    <property type="entry name" value="Carb_Metab_Trans_Reg"/>
</dbReference>